<feature type="transmembrane region" description="Helical" evidence="1">
    <location>
        <begin position="39"/>
        <end position="62"/>
    </location>
</feature>
<dbReference type="InterPro" id="IPR036365">
    <property type="entry name" value="PGBD-like_sf"/>
</dbReference>
<proteinExistence type="predicted"/>
<dbReference type="PANTHER" id="PTHR41533">
    <property type="entry name" value="L,D-TRANSPEPTIDASE HI_1667-RELATED"/>
    <property type="match status" value="1"/>
</dbReference>
<dbReference type="Pfam" id="PF01471">
    <property type="entry name" value="PG_binding_1"/>
    <property type="match status" value="2"/>
</dbReference>
<evidence type="ECO:0000313" key="3">
    <source>
        <dbReference type="EMBL" id="MCW6034721.1"/>
    </source>
</evidence>
<dbReference type="PANTHER" id="PTHR41533:SF1">
    <property type="entry name" value="L,D-TRANSPEPTIDASE YCBB-RELATED"/>
    <property type="match status" value="1"/>
</dbReference>
<dbReference type="Gene3D" id="2.30.30.40">
    <property type="entry name" value="SH3 Domains"/>
    <property type="match status" value="1"/>
</dbReference>
<dbReference type="InterPro" id="IPR003646">
    <property type="entry name" value="SH3-like_bac-type"/>
</dbReference>
<gene>
    <name evidence="3" type="ORF">K4A83_00310</name>
</gene>
<dbReference type="EMBL" id="JAIHOM010000001">
    <property type="protein sequence ID" value="MCW6034721.1"/>
    <property type="molecule type" value="Genomic_DNA"/>
</dbReference>
<keyword evidence="4" id="KW-1185">Reference proteome</keyword>
<dbReference type="InterPro" id="IPR002477">
    <property type="entry name" value="Peptidoglycan-bd-like"/>
</dbReference>
<keyword evidence="1" id="KW-0472">Membrane</keyword>
<dbReference type="PROSITE" id="PS51781">
    <property type="entry name" value="SH3B"/>
    <property type="match status" value="1"/>
</dbReference>
<sequence>METLAYNHSYAVHEAMTNLDYDFSSFHEDWRTMKTLSSVAWLGGMGVILLSGLLSVTSPVYAQLLKRGMQGEAVAEVQTLLRNRGYSIMYGVNGAGRGQFGPQTEQAVRQFQGSVGLPVDGIVGPNTLTALRSGTGGSTPQAEPSANSGLLVLGSRGDRVAEVQTLLRNWGYDIPYGVTGEMRGVFTQETLQAVRQFQSRMGLMVDGIVGPQTMAALRGGQASSSAGDKTGTTDQGNYIVVTNGNRLNVRSGPGMNYPVVRSLPDGTPLMVASLSNPNWAEIAPGQFVSTGFIRQR</sequence>
<name>A0ABT3KZP3_9CYAN</name>
<dbReference type="RefSeq" id="WP_265262373.1">
    <property type="nucleotide sequence ID" value="NZ_JAIHOM010000001.1"/>
</dbReference>
<evidence type="ECO:0000313" key="4">
    <source>
        <dbReference type="Proteomes" id="UP001526426"/>
    </source>
</evidence>
<dbReference type="InterPro" id="IPR052905">
    <property type="entry name" value="LD-transpeptidase_YkuD-like"/>
</dbReference>
<dbReference type="SUPFAM" id="SSF47090">
    <property type="entry name" value="PGBD-like"/>
    <property type="match status" value="2"/>
</dbReference>
<dbReference type="InterPro" id="IPR036366">
    <property type="entry name" value="PGBDSf"/>
</dbReference>
<dbReference type="Gene3D" id="1.10.101.10">
    <property type="entry name" value="PGBD-like superfamily/PGBD"/>
    <property type="match status" value="2"/>
</dbReference>
<organism evidence="3 4">
    <name type="scientific">Spirulina subsalsa FACHB-351</name>
    <dbReference type="NCBI Taxonomy" id="234711"/>
    <lineage>
        <taxon>Bacteria</taxon>
        <taxon>Bacillati</taxon>
        <taxon>Cyanobacteriota</taxon>
        <taxon>Cyanophyceae</taxon>
        <taxon>Spirulinales</taxon>
        <taxon>Spirulinaceae</taxon>
        <taxon>Spirulina</taxon>
    </lineage>
</organism>
<evidence type="ECO:0000259" key="2">
    <source>
        <dbReference type="PROSITE" id="PS51781"/>
    </source>
</evidence>
<dbReference type="Proteomes" id="UP001526426">
    <property type="component" value="Unassembled WGS sequence"/>
</dbReference>
<comment type="caution">
    <text evidence="3">The sequence shown here is derived from an EMBL/GenBank/DDBJ whole genome shotgun (WGS) entry which is preliminary data.</text>
</comment>
<keyword evidence="1" id="KW-1133">Transmembrane helix</keyword>
<accession>A0ABT3KZP3</accession>
<keyword evidence="1" id="KW-0812">Transmembrane</keyword>
<protein>
    <submittedName>
        <fullName evidence="3">Peptidoglycan-binding protein</fullName>
    </submittedName>
</protein>
<reference evidence="3 4" key="1">
    <citation type="submission" date="2021-08" db="EMBL/GenBank/DDBJ databases">
        <title>Draft genome sequence of Spirulina subsalsa with high tolerance to salinity and hype-accumulation of phycocyanin.</title>
        <authorList>
            <person name="Pei H."/>
            <person name="Jiang L."/>
        </authorList>
    </citation>
    <scope>NUCLEOTIDE SEQUENCE [LARGE SCALE GENOMIC DNA]</scope>
    <source>
        <strain evidence="3 4">FACHB-351</strain>
    </source>
</reference>
<evidence type="ECO:0000256" key="1">
    <source>
        <dbReference type="SAM" id="Phobius"/>
    </source>
</evidence>
<feature type="domain" description="SH3b" evidence="2">
    <location>
        <begin position="235"/>
        <end position="296"/>
    </location>
</feature>